<feature type="transmembrane region" description="Helical" evidence="6">
    <location>
        <begin position="120"/>
        <end position="137"/>
    </location>
</feature>
<evidence type="ECO:0000256" key="3">
    <source>
        <dbReference type="ARBA" id="ARBA00022692"/>
    </source>
</evidence>
<evidence type="ECO:0000256" key="1">
    <source>
        <dbReference type="ARBA" id="ARBA00004141"/>
    </source>
</evidence>
<feature type="transmembrane region" description="Helical" evidence="6">
    <location>
        <begin position="16"/>
        <end position="36"/>
    </location>
</feature>
<comment type="similarity">
    <text evidence="2">Belongs to the TspO/BZRP family.</text>
</comment>
<organism evidence="7">
    <name type="scientific">Kwoniella dejecticola CBS 10117</name>
    <dbReference type="NCBI Taxonomy" id="1296121"/>
    <lineage>
        <taxon>Eukaryota</taxon>
        <taxon>Fungi</taxon>
        <taxon>Dikarya</taxon>
        <taxon>Basidiomycota</taxon>
        <taxon>Agaricomycotina</taxon>
        <taxon>Tremellomycetes</taxon>
        <taxon>Tremellales</taxon>
        <taxon>Cryptococcaceae</taxon>
        <taxon>Kwoniella</taxon>
    </lineage>
</organism>
<keyword evidence="4 6" id="KW-1133">Transmembrane helix</keyword>
<dbReference type="Gene3D" id="1.20.1260.100">
    <property type="entry name" value="TspO/MBR protein"/>
    <property type="match status" value="1"/>
</dbReference>
<dbReference type="RefSeq" id="XP_018262118.1">
    <property type="nucleotide sequence ID" value="XM_018408427.1"/>
</dbReference>
<dbReference type="PIRSF" id="PIRSF005859">
    <property type="entry name" value="PBR"/>
    <property type="match status" value="1"/>
</dbReference>
<dbReference type="OrthoDB" id="8841220at2759"/>
<dbReference type="GeneID" id="28968832"/>
<evidence type="ECO:0000256" key="2">
    <source>
        <dbReference type="ARBA" id="ARBA00007524"/>
    </source>
</evidence>
<dbReference type="InterPro" id="IPR004307">
    <property type="entry name" value="TspO_MBR"/>
</dbReference>
<feature type="transmembrane region" description="Helical" evidence="6">
    <location>
        <begin position="96"/>
        <end position="113"/>
    </location>
</feature>
<dbReference type="CDD" id="cd15904">
    <property type="entry name" value="TSPO_MBR"/>
    <property type="match status" value="1"/>
</dbReference>
<dbReference type="PANTHER" id="PTHR10057:SF0">
    <property type="entry name" value="TRANSLOCATOR PROTEIN"/>
    <property type="match status" value="1"/>
</dbReference>
<keyword evidence="9" id="KW-1185">Reference proteome</keyword>
<evidence type="ECO:0000256" key="6">
    <source>
        <dbReference type="SAM" id="Phobius"/>
    </source>
</evidence>
<dbReference type="EMBL" id="KI894032">
    <property type="protein sequence ID" value="OBR84276.1"/>
    <property type="molecule type" value="Genomic_DNA"/>
</dbReference>
<protein>
    <submittedName>
        <fullName evidence="7">Benzodiazapine receptor</fullName>
    </submittedName>
</protein>
<feature type="transmembrane region" description="Helical" evidence="6">
    <location>
        <begin position="56"/>
        <end position="76"/>
    </location>
</feature>
<comment type="subcellular location">
    <subcellularLocation>
        <location evidence="1">Membrane</location>
        <topology evidence="1">Multi-pass membrane protein</topology>
    </subcellularLocation>
</comment>
<keyword evidence="7" id="KW-0675">Receptor</keyword>
<dbReference type="KEGG" id="kdj:28968832"/>
<reference evidence="7" key="1">
    <citation type="submission" date="2013-07" db="EMBL/GenBank/DDBJ databases">
        <title>The Genome Sequence of Cryptococcus dejecticola CBS10117.</title>
        <authorList>
            <consortium name="The Broad Institute Genome Sequencing Platform"/>
            <person name="Cuomo C."/>
            <person name="Litvintseva A."/>
            <person name="Chen Y."/>
            <person name="Heitman J."/>
            <person name="Sun S."/>
            <person name="Springer D."/>
            <person name="Dromer F."/>
            <person name="Young S.K."/>
            <person name="Zeng Q."/>
            <person name="Gargeya S."/>
            <person name="Fitzgerald M."/>
            <person name="Abouelleil A."/>
            <person name="Alvarado L."/>
            <person name="Berlin A.M."/>
            <person name="Chapman S.B."/>
            <person name="Dewar J."/>
            <person name="Goldberg J."/>
            <person name="Griggs A."/>
            <person name="Gujja S."/>
            <person name="Hansen M."/>
            <person name="Howarth C."/>
            <person name="Imamovic A."/>
            <person name="Larimer J."/>
            <person name="McCowan C."/>
            <person name="Murphy C."/>
            <person name="Pearson M."/>
            <person name="Priest M."/>
            <person name="Roberts A."/>
            <person name="Saif S."/>
            <person name="Shea T."/>
            <person name="Sykes S."/>
            <person name="Wortman J."/>
            <person name="Nusbaum C."/>
            <person name="Birren B."/>
        </authorList>
    </citation>
    <scope>NUCLEOTIDE SEQUENCE [LARGE SCALE GENOMIC DNA]</scope>
    <source>
        <strain evidence="7">CBS 10117</strain>
    </source>
</reference>
<reference evidence="8" key="2">
    <citation type="submission" date="2013-07" db="EMBL/GenBank/DDBJ databases">
        <authorList>
            <consortium name="The Broad Institute Genome Sequencing Platform"/>
            <person name="Cuomo C."/>
            <person name="Litvintseva A."/>
            <person name="Chen Y."/>
            <person name="Heitman J."/>
            <person name="Sun S."/>
            <person name="Springer D."/>
            <person name="Dromer F."/>
            <person name="Young S.K."/>
            <person name="Zeng Q."/>
            <person name="Gargeya S."/>
            <person name="Fitzgerald M."/>
            <person name="Abouelleil A."/>
            <person name="Alvarado L."/>
            <person name="Berlin A.M."/>
            <person name="Chapman S.B."/>
            <person name="Dewar J."/>
            <person name="Goldberg J."/>
            <person name="Griggs A."/>
            <person name="Gujja S."/>
            <person name="Hansen M."/>
            <person name="Howarth C."/>
            <person name="Imamovic A."/>
            <person name="Larimer J."/>
            <person name="McCowan C."/>
            <person name="Murphy C."/>
            <person name="Pearson M."/>
            <person name="Priest M."/>
            <person name="Roberts A."/>
            <person name="Saif S."/>
            <person name="Shea T."/>
            <person name="Sykes S."/>
            <person name="Wortman J."/>
            <person name="Nusbaum C."/>
            <person name="Birren B."/>
        </authorList>
    </citation>
    <scope>NUCLEOTIDE SEQUENCE</scope>
    <source>
        <strain evidence="8">CBS 10117</strain>
    </source>
</reference>
<dbReference type="FunFam" id="1.20.1260.100:FF:000001">
    <property type="entry name" value="translocator protein 2"/>
    <property type="match status" value="1"/>
</dbReference>
<dbReference type="STRING" id="1296121.A0A1A6A2J0"/>
<dbReference type="GO" id="GO:0033013">
    <property type="term" value="P:tetrapyrrole metabolic process"/>
    <property type="evidence" value="ECO:0007669"/>
    <property type="project" value="UniProtKB-ARBA"/>
</dbReference>
<name>A0A1A6A2J0_9TREE</name>
<evidence type="ECO:0000313" key="9">
    <source>
        <dbReference type="Proteomes" id="UP000078595"/>
    </source>
</evidence>
<accession>A0A1A6A2J0</accession>
<dbReference type="AlphaFoldDB" id="A0A1A6A2J0"/>
<evidence type="ECO:0000313" key="8">
    <source>
        <dbReference type="EMBL" id="WWC62827.1"/>
    </source>
</evidence>
<dbReference type="Pfam" id="PF03073">
    <property type="entry name" value="TspO_MBR"/>
    <property type="match status" value="1"/>
</dbReference>
<proteinExistence type="inferred from homology"/>
<feature type="transmembrane region" description="Helical" evidence="6">
    <location>
        <begin position="149"/>
        <end position="172"/>
    </location>
</feature>
<dbReference type="EMBL" id="CP144535">
    <property type="protein sequence ID" value="WWC62827.1"/>
    <property type="molecule type" value="Genomic_DNA"/>
</dbReference>
<dbReference type="Proteomes" id="UP000078595">
    <property type="component" value="Chromosome 6"/>
</dbReference>
<keyword evidence="3 6" id="KW-0812">Transmembrane</keyword>
<evidence type="ECO:0000313" key="7">
    <source>
        <dbReference type="EMBL" id="OBR84276.1"/>
    </source>
</evidence>
<dbReference type="VEuPathDB" id="FungiDB:I303_05133"/>
<evidence type="ECO:0000256" key="5">
    <source>
        <dbReference type="ARBA" id="ARBA00023136"/>
    </source>
</evidence>
<gene>
    <name evidence="7" type="ORF">I303_05133</name>
    <name evidence="8" type="ORF">I303_105425</name>
</gene>
<sequence length="177" mass="19370">MSPLPEVLFDVARNPYLAVGLPIGLGVASGFVTGQASRSNWFKTMTPPPGNPPKEVFGPVWTVLYGLMGYASHLTVRAFDSAVTPAGTADADQALQLYYGQLALNLLWSPFFFGAQQKELALGNILALFGTVSAMTIKMHNLYTPFSTTWFLAPYCAWLGYATYLNAGYVFLNRDRK</sequence>
<keyword evidence="5 6" id="KW-0472">Membrane</keyword>
<evidence type="ECO:0000256" key="4">
    <source>
        <dbReference type="ARBA" id="ARBA00022989"/>
    </source>
</evidence>
<dbReference type="PANTHER" id="PTHR10057">
    <property type="entry name" value="PERIPHERAL-TYPE BENZODIAZEPINE RECEPTOR"/>
    <property type="match status" value="1"/>
</dbReference>
<dbReference type="GO" id="GO:0005741">
    <property type="term" value="C:mitochondrial outer membrane"/>
    <property type="evidence" value="ECO:0007669"/>
    <property type="project" value="TreeGrafter"/>
</dbReference>
<reference evidence="8" key="3">
    <citation type="submission" date="2024-02" db="EMBL/GenBank/DDBJ databases">
        <title>Comparative genomics of Cryptococcus and Kwoniella reveals pathogenesis evolution and contrasting modes of karyotype evolution via chromosome fusion or intercentromeric recombination.</title>
        <authorList>
            <person name="Coelho M.A."/>
            <person name="David-Palma M."/>
            <person name="Shea T."/>
            <person name="Bowers K."/>
            <person name="McGinley-Smith S."/>
            <person name="Mohammad A.W."/>
            <person name="Gnirke A."/>
            <person name="Yurkov A.M."/>
            <person name="Nowrousian M."/>
            <person name="Sun S."/>
            <person name="Cuomo C.A."/>
            <person name="Heitman J."/>
        </authorList>
    </citation>
    <scope>NUCLEOTIDE SEQUENCE</scope>
    <source>
        <strain evidence="8">CBS 10117</strain>
    </source>
</reference>
<dbReference type="InterPro" id="IPR038330">
    <property type="entry name" value="TspO/MBR-related_sf"/>
</dbReference>